<dbReference type="AlphaFoldDB" id="A0A9W6W5F7"/>
<dbReference type="EMBL" id="BSTX01000004">
    <property type="protein sequence ID" value="GLZ80332.1"/>
    <property type="molecule type" value="Genomic_DNA"/>
</dbReference>
<comment type="caution">
    <text evidence="1">The sequence shown here is derived from an EMBL/GenBank/DDBJ whole genome shotgun (WGS) entry which is preliminary data.</text>
</comment>
<name>A0A9W6W5F7_9ACTN</name>
<dbReference type="Proteomes" id="UP001165079">
    <property type="component" value="Unassembled WGS sequence"/>
</dbReference>
<reference evidence="1" key="1">
    <citation type="submission" date="2023-03" db="EMBL/GenBank/DDBJ databases">
        <title>Actinorhabdospora filicis NBRC 111898.</title>
        <authorList>
            <person name="Ichikawa N."/>
            <person name="Sato H."/>
            <person name="Tonouchi N."/>
        </authorList>
    </citation>
    <scope>NUCLEOTIDE SEQUENCE</scope>
    <source>
        <strain evidence="1">NBRC 111898</strain>
    </source>
</reference>
<keyword evidence="2" id="KW-1185">Reference proteome</keyword>
<accession>A0A9W6W5F7</accession>
<organism evidence="1 2">
    <name type="scientific">Actinorhabdospora filicis</name>
    <dbReference type="NCBI Taxonomy" id="1785913"/>
    <lineage>
        <taxon>Bacteria</taxon>
        <taxon>Bacillati</taxon>
        <taxon>Actinomycetota</taxon>
        <taxon>Actinomycetes</taxon>
        <taxon>Micromonosporales</taxon>
        <taxon>Micromonosporaceae</taxon>
        <taxon>Actinorhabdospora</taxon>
    </lineage>
</organism>
<evidence type="ECO:0000313" key="2">
    <source>
        <dbReference type="Proteomes" id="UP001165079"/>
    </source>
</evidence>
<gene>
    <name evidence="1" type="ORF">Afil01_51390</name>
</gene>
<protein>
    <submittedName>
        <fullName evidence="1">Uncharacterized protein</fullName>
    </submittedName>
</protein>
<evidence type="ECO:0000313" key="1">
    <source>
        <dbReference type="EMBL" id="GLZ80332.1"/>
    </source>
</evidence>
<sequence length="107" mass="12329">MSAKRPYHSLMSGELETLSTEELRERAFKLARRRLDLGFFWDVIEHLPHSFNAETDGSPGSVGSIIDNIVESWQEFHGHGNYGEEEPLVRAAFIDYIEKHEKDPKPM</sequence>
<proteinExistence type="predicted"/>